<feature type="domain" description="CUB" evidence="4">
    <location>
        <begin position="8"/>
        <end position="130"/>
    </location>
</feature>
<feature type="transmembrane region" description="Helical" evidence="3">
    <location>
        <begin position="183"/>
        <end position="204"/>
    </location>
</feature>
<dbReference type="InterPro" id="IPR035914">
    <property type="entry name" value="Sperma_CUB_dom_sf"/>
</dbReference>
<evidence type="ECO:0000259" key="4">
    <source>
        <dbReference type="PROSITE" id="PS01180"/>
    </source>
</evidence>
<reference evidence="5 6" key="1">
    <citation type="journal article" date="2015" name="Genome Biol.">
        <title>Comparative genomics of Steinernema reveals deeply conserved gene regulatory networks.</title>
        <authorList>
            <person name="Dillman A.R."/>
            <person name="Macchietto M."/>
            <person name="Porter C.F."/>
            <person name="Rogers A."/>
            <person name="Williams B."/>
            <person name="Antoshechkin I."/>
            <person name="Lee M.M."/>
            <person name="Goodwin Z."/>
            <person name="Lu X."/>
            <person name="Lewis E.E."/>
            <person name="Goodrich-Blair H."/>
            <person name="Stock S.P."/>
            <person name="Adams B.J."/>
            <person name="Sternberg P.W."/>
            <person name="Mortazavi A."/>
        </authorList>
    </citation>
    <scope>NUCLEOTIDE SEQUENCE [LARGE SCALE GENOMIC DNA]</scope>
    <source>
        <strain evidence="5 6">ALL</strain>
    </source>
</reference>
<dbReference type="Pfam" id="PF00431">
    <property type="entry name" value="CUB"/>
    <property type="match status" value="1"/>
</dbReference>
<evidence type="ECO:0000313" key="5">
    <source>
        <dbReference type="EMBL" id="TKR96317.1"/>
    </source>
</evidence>
<dbReference type="PANTHER" id="PTHR24652">
    <property type="entry name" value="LOW-DENSITY LIPOPROTEIN RECEPTOR CLASS A DOMAIN-CONTAINING PROTEIN 2"/>
    <property type="match status" value="1"/>
</dbReference>
<dbReference type="SMART" id="SM00042">
    <property type="entry name" value="CUB"/>
    <property type="match status" value="1"/>
</dbReference>
<gene>
    <name evidence="5" type="ORF">L596_010353</name>
</gene>
<dbReference type="Gene3D" id="2.60.120.290">
    <property type="entry name" value="Spermadhesin, CUB domain"/>
    <property type="match status" value="1"/>
</dbReference>
<keyword evidence="6" id="KW-1185">Reference proteome</keyword>
<comment type="caution">
    <text evidence="5">The sequence shown here is derived from an EMBL/GenBank/DDBJ whole genome shotgun (WGS) entry which is preliminary data.</text>
</comment>
<protein>
    <recommendedName>
        <fullName evidence="4">CUB domain-containing protein</fullName>
    </recommendedName>
</protein>
<sequence length="297" mass="33658">MQTKLNYCHIAHSYALDGYVDLHSMTHIYDTYRNGSKHFDCVWRIEVPTTMSIALFIEDFQLATPNSCNENFVEIYAGATAQQPLRKFCGVTATHTFTNENIVYVRVFAAGPDQVHKSKVKALFSTYSKSKNCSTENMFECGDDSCIPFSLRCNGRPNCLYGSDEKHCSATSDAIQNIVMSSYSPLLLVILFIFFIIVLMCLWARPCKYRIRRQPQKYESYLKQLSMSHSTALHYGMFSTLPLAYPKRGDDTSEHADENFSSKMTDLGKTISEDSEFEYIDTQIEVSLAGSKKGTPV</sequence>
<organism evidence="5 6">
    <name type="scientific">Steinernema carpocapsae</name>
    <name type="common">Entomopathogenic nematode</name>
    <dbReference type="NCBI Taxonomy" id="34508"/>
    <lineage>
        <taxon>Eukaryota</taxon>
        <taxon>Metazoa</taxon>
        <taxon>Ecdysozoa</taxon>
        <taxon>Nematoda</taxon>
        <taxon>Chromadorea</taxon>
        <taxon>Rhabditida</taxon>
        <taxon>Tylenchina</taxon>
        <taxon>Panagrolaimomorpha</taxon>
        <taxon>Strongyloidoidea</taxon>
        <taxon>Steinernematidae</taxon>
        <taxon>Steinernema</taxon>
    </lineage>
</organism>
<dbReference type="Proteomes" id="UP000298663">
    <property type="component" value="Unassembled WGS sequence"/>
</dbReference>
<dbReference type="AlphaFoldDB" id="A0A4U5PI30"/>
<name>A0A4U5PI30_STECR</name>
<evidence type="ECO:0000256" key="3">
    <source>
        <dbReference type="SAM" id="Phobius"/>
    </source>
</evidence>
<keyword evidence="3" id="KW-0812">Transmembrane</keyword>
<evidence type="ECO:0000313" key="6">
    <source>
        <dbReference type="Proteomes" id="UP000298663"/>
    </source>
</evidence>
<dbReference type="PROSITE" id="PS50068">
    <property type="entry name" value="LDLRA_2"/>
    <property type="match status" value="1"/>
</dbReference>
<dbReference type="PROSITE" id="PS01180">
    <property type="entry name" value="CUB"/>
    <property type="match status" value="1"/>
</dbReference>
<dbReference type="PANTHER" id="PTHR24652:SF67">
    <property type="entry name" value="LOW-DENSITY LIPOPROTEIN RECEPTOR CLASS A DOMAIN-CONTAINING PROTEIN 2"/>
    <property type="match status" value="1"/>
</dbReference>
<feature type="disulfide bond" evidence="2">
    <location>
        <begin position="153"/>
        <end position="168"/>
    </location>
</feature>
<keyword evidence="3" id="KW-1133">Transmembrane helix</keyword>
<evidence type="ECO:0000256" key="2">
    <source>
        <dbReference type="PROSITE-ProRule" id="PRU00124"/>
    </source>
</evidence>
<dbReference type="SMART" id="SM00192">
    <property type="entry name" value="LDLa"/>
    <property type="match status" value="1"/>
</dbReference>
<dbReference type="CDD" id="cd00041">
    <property type="entry name" value="CUB"/>
    <property type="match status" value="1"/>
</dbReference>
<proteinExistence type="predicted"/>
<dbReference type="InterPro" id="IPR023415">
    <property type="entry name" value="LDLR_class-A_CS"/>
</dbReference>
<dbReference type="OrthoDB" id="9971251at2759"/>
<comment type="caution">
    <text evidence="2">Lacks conserved residue(s) required for the propagation of feature annotation.</text>
</comment>
<dbReference type="Gene3D" id="4.10.400.10">
    <property type="entry name" value="Low-density Lipoprotein Receptor"/>
    <property type="match status" value="1"/>
</dbReference>
<accession>A0A4U5PI30</accession>
<feature type="disulfide bond" evidence="2">
    <location>
        <begin position="141"/>
        <end position="159"/>
    </location>
</feature>
<dbReference type="PROSITE" id="PS01209">
    <property type="entry name" value="LDLRA_1"/>
    <property type="match status" value="1"/>
</dbReference>
<evidence type="ECO:0000256" key="1">
    <source>
        <dbReference type="ARBA" id="ARBA00023157"/>
    </source>
</evidence>
<dbReference type="CDD" id="cd00112">
    <property type="entry name" value="LDLa"/>
    <property type="match status" value="1"/>
</dbReference>
<dbReference type="SUPFAM" id="SSF57424">
    <property type="entry name" value="LDL receptor-like module"/>
    <property type="match status" value="1"/>
</dbReference>
<reference evidence="5 6" key="2">
    <citation type="journal article" date="2019" name="G3 (Bethesda)">
        <title>Hybrid Assembly of the Genome of the Entomopathogenic Nematode Steinernema carpocapsae Identifies the X-Chromosome.</title>
        <authorList>
            <person name="Serra L."/>
            <person name="Macchietto M."/>
            <person name="Macias-Munoz A."/>
            <person name="McGill C.J."/>
            <person name="Rodriguez I.M."/>
            <person name="Rodriguez B."/>
            <person name="Murad R."/>
            <person name="Mortazavi A."/>
        </authorList>
    </citation>
    <scope>NUCLEOTIDE SEQUENCE [LARGE SCALE GENOMIC DNA]</scope>
    <source>
        <strain evidence="5 6">ALL</strain>
    </source>
</reference>
<keyword evidence="1 2" id="KW-1015">Disulfide bond</keyword>
<dbReference type="InterPro" id="IPR002172">
    <property type="entry name" value="LDrepeatLR_classA_rpt"/>
</dbReference>
<dbReference type="EMBL" id="AZBU02000002">
    <property type="protein sequence ID" value="TKR96317.1"/>
    <property type="molecule type" value="Genomic_DNA"/>
</dbReference>
<keyword evidence="3" id="KW-0472">Membrane</keyword>
<dbReference type="InterPro" id="IPR000859">
    <property type="entry name" value="CUB_dom"/>
</dbReference>
<dbReference type="SUPFAM" id="SSF49854">
    <property type="entry name" value="Spermadhesin, CUB domain"/>
    <property type="match status" value="1"/>
</dbReference>
<dbReference type="Pfam" id="PF00057">
    <property type="entry name" value="Ldl_recept_a"/>
    <property type="match status" value="1"/>
</dbReference>
<dbReference type="InterPro" id="IPR042333">
    <property type="entry name" value="LRAD2/Mig-13-like"/>
</dbReference>
<dbReference type="InterPro" id="IPR036055">
    <property type="entry name" value="LDL_receptor-like_sf"/>
</dbReference>